<feature type="compositionally biased region" description="Basic and acidic residues" evidence="1">
    <location>
        <begin position="438"/>
        <end position="448"/>
    </location>
</feature>
<proteinExistence type="predicted"/>
<dbReference type="GeneID" id="28898365"/>
<gene>
    <name evidence="2" type="ORF">L228DRAFT_250034</name>
</gene>
<dbReference type="OrthoDB" id="4586300at2759"/>
<reference evidence="2 3" key="1">
    <citation type="journal article" date="2016" name="Fungal Biol.">
        <title>The genome of Xylona heveae provides a window into fungal endophytism.</title>
        <authorList>
            <person name="Gazis R."/>
            <person name="Kuo A."/>
            <person name="Riley R."/>
            <person name="LaButti K."/>
            <person name="Lipzen A."/>
            <person name="Lin J."/>
            <person name="Amirebrahimi M."/>
            <person name="Hesse C.N."/>
            <person name="Spatafora J.W."/>
            <person name="Henrissat B."/>
            <person name="Hainaut M."/>
            <person name="Grigoriev I.V."/>
            <person name="Hibbett D.S."/>
        </authorList>
    </citation>
    <scope>NUCLEOTIDE SEQUENCE [LARGE SCALE GENOMIC DNA]</scope>
    <source>
        <strain evidence="2 3">TC161</strain>
    </source>
</reference>
<feature type="region of interest" description="Disordered" evidence="1">
    <location>
        <begin position="87"/>
        <end position="129"/>
    </location>
</feature>
<organism evidence="2 3">
    <name type="scientific">Xylona heveae (strain CBS 132557 / TC161)</name>
    <dbReference type="NCBI Taxonomy" id="1328760"/>
    <lineage>
        <taxon>Eukaryota</taxon>
        <taxon>Fungi</taxon>
        <taxon>Dikarya</taxon>
        <taxon>Ascomycota</taxon>
        <taxon>Pezizomycotina</taxon>
        <taxon>Xylonomycetes</taxon>
        <taxon>Xylonales</taxon>
        <taxon>Xylonaceae</taxon>
        <taxon>Xylona</taxon>
    </lineage>
</organism>
<dbReference type="STRING" id="1328760.A0A165AEP2"/>
<evidence type="ECO:0000313" key="3">
    <source>
        <dbReference type="Proteomes" id="UP000076632"/>
    </source>
</evidence>
<feature type="compositionally biased region" description="Basic and acidic residues" evidence="1">
    <location>
        <begin position="312"/>
        <end position="328"/>
    </location>
</feature>
<dbReference type="RefSeq" id="XP_018185908.1">
    <property type="nucleotide sequence ID" value="XM_018333228.1"/>
</dbReference>
<feature type="region of interest" description="Disordered" evidence="1">
    <location>
        <begin position="39"/>
        <end position="68"/>
    </location>
</feature>
<keyword evidence="3" id="KW-1185">Reference proteome</keyword>
<dbReference type="AlphaFoldDB" id="A0A165AEP2"/>
<name>A0A165AEP2_XYLHT</name>
<accession>A0A165AEP2</accession>
<dbReference type="EMBL" id="KV407463">
    <property type="protein sequence ID" value="KZF20353.1"/>
    <property type="molecule type" value="Genomic_DNA"/>
</dbReference>
<feature type="compositionally biased region" description="Basic and acidic residues" evidence="1">
    <location>
        <begin position="87"/>
        <end position="97"/>
    </location>
</feature>
<evidence type="ECO:0000313" key="2">
    <source>
        <dbReference type="EMBL" id="KZF20353.1"/>
    </source>
</evidence>
<feature type="compositionally biased region" description="Polar residues" evidence="1">
    <location>
        <begin position="475"/>
        <end position="484"/>
    </location>
</feature>
<feature type="compositionally biased region" description="Polar residues" evidence="1">
    <location>
        <begin position="449"/>
        <end position="459"/>
    </location>
</feature>
<feature type="region of interest" description="Disordered" evidence="1">
    <location>
        <begin position="438"/>
        <end position="503"/>
    </location>
</feature>
<protein>
    <submittedName>
        <fullName evidence="2">Uncharacterized protein</fullName>
    </submittedName>
</protein>
<sequence>MAANRDDSNQPRKDEDNPFVAFRRYADEQISSFFQGLLGLPSTSTAPPRRWHSDVDTGDEGETSRHKRCAWRSETDCHSRWHCSRSHRSDNITHSTDDGEAVDIPVKKYVGNDTRPESQAGSKNYDHRDTADNYPDWRDDFITGRLNSFLFGPFDDRKDHDDEDDFFSPFFSSPFSRHAFHPSPNLFLAESMLFPKPSLITYVMFSPYSPLYVEQAHKLRGHRDQWRNAFEDLIFAEQGKAMPEKHESSDGRDEAKWVLGLLERGAFGDWKRLEDASRQRELPAPSSSLIKPNDDADKAQKSVPESPNPSERVQKRTETKETQDHQDDFWPVSFFGFARPTPGELHEDHEDDTETVTEEDLYNDFFGLSNSEIGNTNTNNVKGDPGSTSTSTSHETQHSSNTNATTTTAPNVLSTMTTTERTTLPDGRVQTRVVLKKRFADGREESSETVHTAQGSSETAFPRMSESENPENPEKSTILSSVTDASREAVQSGKKKSGWFWSN</sequence>
<feature type="region of interest" description="Disordered" evidence="1">
    <location>
        <begin position="276"/>
        <end position="330"/>
    </location>
</feature>
<evidence type="ECO:0000256" key="1">
    <source>
        <dbReference type="SAM" id="MobiDB-lite"/>
    </source>
</evidence>
<feature type="region of interest" description="Disordered" evidence="1">
    <location>
        <begin position="369"/>
        <end position="422"/>
    </location>
</feature>
<feature type="compositionally biased region" description="Low complexity" evidence="1">
    <location>
        <begin position="387"/>
        <end position="422"/>
    </location>
</feature>
<feature type="compositionally biased region" description="Polar residues" evidence="1">
    <location>
        <begin position="369"/>
        <end position="381"/>
    </location>
</feature>
<dbReference type="InParanoid" id="A0A165AEP2"/>
<dbReference type="OMA" id="DRFWFDD"/>
<dbReference type="Proteomes" id="UP000076632">
    <property type="component" value="Unassembled WGS sequence"/>
</dbReference>